<dbReference type="InterPro" id="IPR029063">
    <property type="entry name" value="SAM-dependent_MTases_sf"/>
</dbReference>
<proteinExistence type="predicted"/>
<dbReference type="Gene3D" id="3.40.50.150">
    <property type="entry name" value="Vaccinia Virus protein VP39"/>
    <property type="match status" value="1"/>
</dbReference>
<dbReference type="CDD" id="cd02440">
    <property type="entry name" value="AdoMet_MTases"/>
    <property type="match status" value="1"/>
</dbReference>
<gene>
    <name evidence="2" type="primary">rebM_7</name>
    <name evidence="2" type="ORF">BIN_B_04884</name>
</gene>
<dbReference type="GO" id="GO:0008757">
    <property type="term" value="F:S-adenosylmethionine-dependent methyltransferase activity"/>
    <property type="evidence" value="ECO:0007669"/>
    <property type="project" value="InterPro"/>
</dbReference>
<feature type="domain" description="Methyltransferase type 11" evidence="1">
    <location>
        <begin position="24"/>
        <end position="120"/>
    </location>
</feature>
<dbReference type="Pfam" id="PF08241">
    <property type="entry name" value="Methyltransf_11"/>
    <property type="match status" value="1"/>
</dbReference>
<accession>A0A653F0J5</accession>
<dbReference type="PANTHER" id="PTHR43861">
    <property type="entry name" value="TRANS-ACONITATE 2-METHYLTRANSFERASE-RELATED"/>
    <property type="match status" value="1"/>
</dbReference>
<keyword evidence="2" id="KW-0489">Methyltransferase</keyword>
<sequence>METAGVNRIAVELLEPAPGERICEIGFGPGRTLGLLAAVGAEVIGVEVSDTMMTIAARRNAKYIATGLISLYRGDGTTLPIADRSVDKVISVHNFYFWPDPSASLSDIHRTLRPGGRLVLTSLSTDQPLPTRFDPSIYHVPTLDHTLEWLRLVGFSNIGIERRPDHPSTVWFSATAT</sequence>
<protein>
    <submittedName>
        <fullName evidence="2">Demethylrebeccamycin-D-glucose O-methyltransferase</fullName>
    </submittedName>
</protein>
<dbReference type="SUPFAM" id="SSF53335">
    <property type="entry name" value="S-adenosyl-L-methionine-dependent methyltransferases"/>
    <property type="match status" value="1"/>
</dbReference>
<organism evidence="2">
    <name type="scientific">Mycobacterium riyadhense</name>
    <dbReference type="NCBI Taxonomy" id="486698"/>
    <lineage>
        <taxon>Bacteria</taxon>
        <taxon>Bacillati</taxon>
        <taxon>Actinomycetota</taxon>
        <taxon>Actinomycetes</taxon>
        <taxon>Mycobacteriales</taxon>
        <taxon>Mycobacteriaceae</taxon>
        <taxon>Mycobacterium</taxon>
    </lineage>
</organism>
<dbReference type="PANTHER" id="PTHR43861:SF1">
    <property type="entry name" value="TRANS-ACONITATE 2-METHYLTRANSFERASE"/>
    <property type="match status" value="1"/>
</dbReference>
<name>A0A653F0J5_9MYCO</name>
<reference evidence="2" key="1">
    <citation type="submission" date="2019-05" db="EMBL/GenBank/DDBJ databases">
        <authorList>
            <person name="Naeem R."/>
            <person name="Antony C."/>
            <person name="Guan Q."/>
        </authorList>
    </citation>
    <scope>NUCLEOTIDE SEQUENCE</scope>
    <source>
        <strain evidence="2">2</strain>
    </source>
</reference>
<dbReference type="EMBL" id="LR589150">
    <property type="protein sequence ID" value="VTP03123.1"/>
    <property type="molecule type" value="Genomic_DNA"/>
</dbReference>
<dbReference type="AlphaFoldDB" id="A0A653F0J5"/>
<dbReference type="InterPro" id="IPR013216">
    <property type="entry name" value="Methyltransf_11"/>
</dbReference>
<evidence type="ECO:0000313" key="2">
    <source>
        <dbReference type="EMBL" id="VTP03123.1"/>
    </source>
</evidence>
<dbReference type="GO" id="GO:0032259">
    <property type="term" value="P:methylation"/>
    <property type="evidence" value="ECO:0007669"/>
    <property type="project" value="UniProtKB-KW"/>
</dbReference>
<keyword evidence="2" id="KW-0808">Transferase</keyword>
<evidence type="ECO:0000259" key="1">
    <source>
        <dbReference type="Pfam" id="PF08241"/>
    </source>
</evidence>